<comment type="caution">
    <text evidence="2">The sequence shown here is derived from an EMBL/GenBank/DDBJ whole genome shotgun (WGS) entry which is preliminary data.</text>
</comment>
<dbReference type="Proteomes" id="UP000031977">
    <property type="component" value="Unassembled WGS sequence"/>
</dbReference>
<accession>A0A0C3I9V9</accession>
<dbReference type="OrthoDB" id="283083at2"/>
<keyword evidence="3" id="KW-1185">Reference proteome</keyword>
<feature type="transmembrane region" description="Helical" evidence="1">
    <location>
        <begin position="26"/>
        <end position="46"/>
    </location>
</feature>
<dbReference type="AlphaFoldDB" id="A0A0C3I9V9"/>
<evidence type="ECO:0000313" key="3">
    <source>
        <dbReference type="Proteomes" id="UP000031977"/>
    </source>
</evidence>
<dbReference type="InterPro" id="IPR025489">
    <property type="entry name" value="DUF4381"/>
</dbReference>
<name>A0A0C3I9V9_9VIBR</name>
<dbReference type="RefSeq" id="WP_041154688.1">
    <property type="nucleotide sequence ID" value="NZ_CBCRVP010000016.1"/>
</dbReference>
<sequence>MTTNTQSLDLEPLMLPNAPDWFPLAWGWWALLTGIIFILLSVCFYYKWRKKRLRAKKTALRLLTTSTNTPSSALEILRQAALSYFPREVIAPLTGTAWYEFLDKQTDENRFVDKQQQWQAALYQKSDQEQHQSLVDDCTFWINHALPPKKKARKRE</sequence>
<keyword evidence="1" id="KW-0812">Transmembrane</keyword>
<keyword evidence="1" id="KW-1133">Transmembrane helix</keyword>
<organism evidence="2 3">
    <name type="scientific">Vibrio mytili</name>
    <dbReference type="NCBI Taxonomy" id="50718"/>
    <lineage>
        <taxon>Bacteria</taxon>
        <taxon>Pseudomonadati</taxon>
        <taxon>Pseudomonadota</taxon>
        <taxon>Gammaproteobacteria</taxon>
        <taxon>Vibrionales</taxon>
        <taxon>Vibrionaceae</taxon>
        <taxon>Vibrio</taxon>
    </lineage>
</organism>
<evidence type="ECO:0000313" key="2">
    <source>
        <dbReference type="EMBL" id="KIN11780.1"/>
    </source>
</evidence>
<evidence type="ECO:0008006" key="4">
    <source>
        <dbReference type="Google" id="ProtNLM"/>
    </source>
</evidence>
<dbReference type="EMBL" id="JXOK01000011">
    <property type="protein sequence ID" value="KIN11780.1"/>
    <property type="molecule type" value="Genomic_DNA"/>
</dbReference>
<protein>
    <recommendedName>
        <fullName evidence="4">DUF4381 domain-containing protein</fullName>
    </recommendedName>
</protein>
<keyword evidence="1" id="KW-0472">Membrane</keyword>
<proteinExistence type="predicted"/>
<dbReference type="Pfam" id="PF14316">
    <property type="entry name" value="DUF4381"/>
    <property type="match status" value="1"/>
</dbReference>
<dbReference type="STRING" id="50718.SU60_05490"/>
<reference evidence="2 3" key="1">
    <citation type="submission" date="2015-01" db="EMBL/GenBank/DDBJ databases">
        <title>Draft genome of Vibrio mytili type strain CAIM 528.</title>
        <authorList>
            <person name="Gonzalez-Castillo A."/>
            <person name="Gomez-Gil B."/>
            <person name="Enciso-Ibarra J."/>
        </authorList>
    </citation>
    <scope>NUCLEOTIDE SEQUENCE [LARGE SCALE GENOMIC DNA]</scope>
    <source>
        <strain evidence="2 3">CAIM 528</strain>
    </source>
</reference>
<evidence type="ECO:0000256" key="1">
    <source>
        <dbReference type="SAM" id="Phobius"/>
    </source>
</evidence>
<gene>
    <name evidence="2" type="ORF">SU60_05490</name>
</gene>